<keyword evidence="4 10" id="KW-0812">Transmembrane</keyword>
<dbReference type="Gene3D" id="3.40.630.10">
    <property type="entry name" value="Zn peptidases"/>
    <property type="match status" value="1"/>
</dbReference>
<name>A0AAV5W8N5_9BILA</name>
<evidence type="ECO:0000256" key="9">
    <source>
        <dbReference type="ARBA" id="ARBA00023180"/>
    </source>
</evidence>
<comment type="subcellular location">
    <subcellularLocation>
        <location evidence="1">Membrane</location>
        <topology evidence="1">Single-pass type I membrane protein</topology>
    </subcellularLocation>
</comment>
<dbReference type="SUPFAM" id="SSF53187">
    <property type="entry name" value="Zn-dependent exopeptidases"/>
    <property type="match status" value="1"/>
</dbReference>
<evidence type="ECO:0000256" key="7">
    <source>
        <dbReference type="ARBA" id="ARBA00022989"/>
    </source>
</evidence>
<keyword evidence="7 10" id="KW-1133">Transmembrane helix</keyword>
<comment type="caution">
    <text evidence="13">The sequence shown here is derived from an EMBL/GenBank/DDBJ whole genome shotgun (WGS) entry which is preliminary data.</text>
</comment>
<evidence type="ECO:0000313" key="13">
    <source>
        <dbReference type="EMBL" id="GMT26995.1"/>
    </source>
</evidence>
<keyword evidence="5 11" id="KW-0732">Signal</keyword>
<dbReference type="Proteomes" id="UP001432322">
    <property type="component" value="Unassembled WGS sequence"/>
</dbReference>
<dbReference type="GO" id="GO:0007220">
    <property type="term" value="P:Notch receptor processing"/>
    <property type="evidence" value="ECO:0007669"/>
    <property type="project" value="TreeGrafter"/>
</dbReference>
<reference evidence="13" key="1">
    <citation type="submission" date="2023-10" db="EMBL/GenBank/DDBJ databases">
        <title>Genome assembly of Pristionchus species.</title>
        <authorList>
            <person name="Yoshida K."/>
            <person name="Sommer R.J."/>
        </authorList>
    </citation>
    <scope>NUCLEOTIDE SEQUENCE</scope>
    <source>
        <strain evidence="13">RS5133</strain>
    </source>
</reference>
<accession>A0AAV5W8N5</accession>
<dbReference type="InterPro" id="IPR008710">
    <property type="entry name" value="Nicastrin"/>
</dbReference>
<organism evidence="13 14">
    <name type="scientific">Pristionchus fissidentatus</name>
    <dbReference type="NCBI Taxonomy" id="1538716"/>
    <lineage>
        <taxon>Eukaryota</taxon>
        <taxon>Metazoa</taxon>
        <taxon>Ecdysozoa</taxon>
        <taxon>Nematoda</taxon>
        <taxon>Chromadorea</taxon>
        <taxon>Rhabditida</taxon>
        <taxon>Rhabditina</taxon>
        <taxon>Diplogasteromorpha</taxon>
        <taxon>Diplogasteroidea</taxon>
        <taxon>Neodiplogasteridae</taxon>
        <taxon>Pristionchus</taxon>
    </lineage>
</organism>
<protein>
    <recommendedName>
        <fullName evidence="3">Nicastrin</fullName>
    </recommendedName>
</protein>
<feature type="transmembrane region" description="Helical" evidence="10">
    <location>
        <begin position="693"/>
        <end position="711"/>
    </location>
</feature>
<evidence type="ECO:0000256" key="11">
    <source>
        <dbReference type="SAM" id="SignalP"/>
    </source>
</evidence>
<evidence type="ECO:0000256" key="8">
    <source>
        <dbReference type="ARBA" id="ARBA00023136"/>
    </source>
</evidence>
<evidence type="ECO:0000256" key="5">
    <source>
        <dbReference type="ARBA" id="ARBA00022729"/>
    </source>
</evidence>
<evidence type="ECO:0000256" key="1">
    <source>
        <dbReference type="ARBA" id="ARBA00004479"/>
    </source>
</evidence>
<evidence type="ECO:0000256" key="2">
    <source>
        <dbReference type="ARBA" id="ARBA00007717"/>
    </source>
</evidence>
<dbReference type="AlphaFoldDB" id="A0AAV5W8N5"/>
<dbReference type="GO" id="GO:0016485">
    <property type="term" value="P:protein processing"/>
    <property type="evidence" value="ECO:0007669"/>
    <property type="project" value="InterPro"/>
</dbReference>
<feature type="chain" id="PRO_5043955378" description="Nicastrin" evidence="11">
    <location>
        <begin position="20"/>
        <end position="733"/>
    </location>
</feature>
<feature type="signal peptide" evidence="11">
    <location>
        <begin position="1"/>
        <end position="19"/>
    </location>
</feature>
<dbReference type="EMBL" id="BTSY01000005">
    <property type="protein sequence ID" value="GMT26995.1"/>
    <property type="molecule type" value="Genomic_DNA"/>
</dbReference>
<evidence type="ECO:0000256" key="4">
    <source>
        <dbReference type="ARBA" id="ARBA00022692"/>
    </source>
</evidence>
<gene>
    <name evidence="13" type="ORF">PFISCL1PPCAC_18292</name>
</gene>
<dbReference type="PANTHER" id="PTHR21092:SF0">
    <property type="entry name" value="NICASTRIN"/>
    <property type="match status" value="1"/>
</dbReference>
<dbReference type="Pfam" id="PF18266">
    <property type="entry name" value="Ncstrn_small"/>
    <property type="match status" value="1"/>
</dbReference>
<keyword evidence="8 10" id="KW-0472">Membrane</keyword>
<dbReference type="InterPro" id="IPR041084">
    <property type="entry name" value="Ncstrn_small"/>
</dbReference>
<dbReference type="PANTHER" id="PTHR21092">
    <property type="entry name" value="NICASTRIN"/>
    <property type="match status" value="1"/>
</dbReference>
<dbReference type="GO" id="GO:0007219">
    <property type="term" value="P:Notch signaling pathway"/>
    <property type="evidence" value="ECO:0007669"/>
    <property type="project" value="UniProtKB-KW"/>
</dbReference>
<evidence type="ECO:0000256" key="10">
    <source>
        <dbReference type="SAM" id="Phobius"/>
    </source>
</evidence>
<evidence type="ECO:0000259" key="12">
    <source>
        <dbReference type="Pfam" id="PF18266"/>
    </source>
</evidence>
<evidence type="ECO:0000313" key="14">
    <source>
        <dbReference type="Proteomes" id="UP001432322"/>
    </source>
</evidence>
<sequence>MVSTSCILLIAATAAMIAADGDIKEQVVVQLPMGGRGFCIRLLNATHQFGCTSSMNGDEGVIVVARTKEDVEKASSGWNERFADYTGGFVVLMPELLLDGHTAPLLISSPRVSGVLLIPAKESEKIDPSTPLSAESACPNRKSSLYSDWRACGSTQNAAATAGGQWNGKGAMMEDGMRFTDWSKPMIRVINESVVETMIKCHDQFNVVSNENYSVEKEKETGRLCAVSMKVFMQASGSSTQCVRRQMGGNVMAQLEMPSSLCDPLEDHNLFGILPPGVQGKTGDGAYLAILTRMDGLATIPDASPATFGTMTSLVASLTAAKVIGDNLEMFERASNKSNRRLIFGFLHGESFDYVGSSRWVYDMEKGDFPPKKKSVDTSNDEVPELITMEKISLAIELQQIDASSQLHAHVDGKNYAADEKGKIARSVESMETAMKTLNFTLDTKKMNANGVLPPSSLHSILKKRRQTPSVLVTSFDEQYSNRRFHSSFDRLNGVDKKEGAKLKEAIKAVAQGVVAAAADHVGIKEKTKLDRLKVDGKWVDTLFDCLLSTTKLPDCDYFKKIFSQSAEAQDRSTFISAERQSILRKIVKTLLVTATGEKNSTLNVQDAETCKHLNEKQALYEYVWQLDPSNNTTYCYKTSIRTSHALSPAFMILDGRGSLDIAGSNYSTWTEAKFAISHEYSMFLVESRPADWTLLIVGLLTVLISILIVGRCDDSSFIVDEGERAAEEGEPL</sequence>
<comment type="similarity">
    <text evidence="2">Belongs to the nicastrin family.</text>
</comment>
<keyword evidence="9" id="KW-0325">Glycoprotein</keyword>
<evidence type="ECO:0000256" key="3">
    <source>
        <dbReference type="ARBA" id="ARBA00015303"/>
    </source>
</evidence>
<keyword evidence="14" id="KW-1185">Reference proteome</keyword>
<feature type="domain" description="Nicastrin small lobe" evidence="12">
    <location>
        <begin position="39"/>
        <end position="235"/>
    </location>
</feature>
<dbReference type="Pfam" id="PF05450">
    <property type="entry name" value="Nicastrin"/>
    <property type="match status" value="1"/>
</dbReference>
<proteinExistence type="inferred from homology"/>
<keyword evidence="6" id="KW-0914">Notch signaling pathway</keyword>
<dbReference type="GO" id="GO:0005886">
    <property type="term" value="C:plasma membrane"/>
    <property type="evidence" value="ECO:0007669"/>
    <property type="project" value="TreeGrafter"/>
</dbReference>
<evidence type="ECO:0000256" key="6">
    <source>
        <dbReference type="ARBA" id="ARBA00022976"/>
    </source>
</evidence>